<reference evidence="1 4" key="2">
    <citation type="submission" date="2020-08" db="EMBL/GenBank/DDBJ databases">
        <title>Genomic Encyclopedia of Type Strains, Phase IV (KMG-IV): sequencing the most valuable type-strain genomes for metagenomic binning, comparative biology and taxonomic classification.</title>
        <authorList>
            <person name="Goeker M."/>
        </authorList>
    </citation>
    <scope>NUCLEOTIDE SEQUENCE [LARGE SCALE GENOMIC DNA]</scope>
    <source>
        <strain evidence="1 4">DSM 100021</strain>
    </source>
</reference>
<comment type="caution">
    <text evidence="2">The sequence shown here is derived from an EMBL/GenBank/DDBJ whole genome shotgun (WGS) entry which is preliminary data.</text>
</comment>
<dbReference type="OrthoDB" id="7596112at2"/>
<evidence type="ECO:0000313" key="1">
    <source>
        <dbReference type="EMBL" id="MBB4010269.1"/>
    </source>
</evidence>
<keyword evidence="3" id="KW-1185">Reference proteome</keyword>
<name>A0A1Q9ABZ2_9HYPH</name>
<dbReference type="EMBL" id="MKIN01000014">
    <property type="protein sequence ID" value="OLP52381.1"/>
    <property type="molecule type" value="Genomic_DNA"/>
</dbReference>
<organism evidence="2 3">
    <name type="scientific">Allorhizobium taibaishanense</name>
    <dbReference type="NCBI Taxonomy" id="887144"/>
    <lineage>
        <taxon>Bacteria</taxon>
        <taxon>Pseudomonadati</taxon>
        <taxon>Pseudomonadota</taxon>
        <taxon>Alphaproteobacteria</taxon>
        <taxon>Hyphomicrobiales</taxon>
        <taxon>Rhizobiaceae</taxon>
        <taxon>Rhizobium/Agrobacterium group</taxon>
        <taxon>Allorhizobium</taxon>
    </lineage>
</organism>
<reference evidence="2 3" key="1">
    <citation type="submission" date="2016-09" db="EMBL/GenBank/DDBJ databases">
        <title>Rhizobium oryziradicis sp. nov., isolated from the root of rice.</title>
        <authorList>
            <person name="Zhao J."/>
            <person name="Zhang X."/>
        </authorList>
    </citation>
    <scope>NUCLEOTIDE SEQUENCE [LARGE SCALE GENOMIC DNA]</scope>
    <source>
        <strain evidence="2 3">14971</strain>
    </source>
</reference>
<gene>
    <name evidence="2" type="ORF">BJF91_02305</name>
    <name evidence="1" type="ORF">GGQ71_004567</name>
</gene>
<dbReference type="STRING" id="887144.BJF91_02305"/>
<dbReference type="Pfam" id="PF14281">
    <property type="entry name" value="PDDEXK_4"/>
    <property type="match status" value="1"/>
</dbReference>
<dbReference type="Proteomes" id="UP000185598">
    <property type="component" value="Unassembled WGS sequence"/>
</dbReference>
<sequence length="410" mass="46303">MDTVALALEQKLGDLFDDADFNTVHRQMSPFNLFEAVGAVRAELRHSNFLAYLLSPSRPHGLGPLPLIAVLRSILSRIPSNERPIMALELVAGDLDDAIVYRERDDIDIIVELPSLNFVVAIENKVGSKAGDGQLERYDVRLKKLYPDHRRLMVFLTPDGTNPDHAGYVAYDYGGIVETLESIITNPLEPLPSETVLIINHYIDLVRKHIVTDERLRSLAVRLYERHREAFDFIYNCRPEPRNLLAVVRERIESIEGLTIESTGSNIIRFTPDVWDTELQLMKADLTKWTKTGRGLLFEVKTYPNTPGRVNLSLILGPCDSAMRSYVYQAAMANPKLFQGVVKPMGVQFATIFSRDLLTATQATGMSFEGQETNVSLAWSSFQSEQLQHLMYAILEMDQQLVEQQKPEIA</sequence>
<dbReference type="RefSeq" id="WP_075612522.1">
    <property type="nucleotide sequence ID" value="NZ_JACIED010000007.1"/>
</dbReference>
<evidence type="ECO:0000313" key="2">
    <source>
        <dbReference type="EMBL" id="OLP52381.1"/>
    </source>
</evidence>
<evidence type="ECO:0008006" key="5">
    <source>
        <dbReference type="Google" id="ProtNLM"/>
    </source>
</evidence>
<proteinExistence type="predicted"/>
<dbReference type="AlphaFoldDB" id="A0A1Q9ABZ2"/>
<dbReference type="EMBL" id="JACIED010000007">
    <property type="protein sequence ID" value="MBB4010269.1"/>
    <property type="molecule type" value="Genomic_DNA"/>
</dbReference>
<dbReference type="Proteomes" id="UP000544107">
    <property type="component" value="Unassembled WGS sequence"/>
</dbReference>
<dbReference type="InterPro" id="IPR029470">
    <property type="entry name" value="PDDEXK_4"/>
</dbReference>
<evidence type="ECO:0000313" key="3">
    <source>
        <dbReference type="Proteomes" id="UP000185598"/>
    </source>
</evidence>
<protein>
    <recommendedName>
        <fullName evidence="5">PD-(D/E)XK nuclease superfamily protein</fullName>
    </recommendedName>
</protein>
<accession>A0A1Q9ABZ2</accession>
<evidence type="ECO:0000313" key="4">
    <source>
        <dbReference type="Proteomes" id="UP000544107"/>
    </source>
</evidence>